<keyword evidence="6" id="KW-0238">DNA-binding</keyword>
<evidence type="ECO:0000256" key="4">
    <source>
        <dbReference type="ARBA" id="ARBA00022771"/>
    </source>
</evidence>
<keyword evidence="3" id="KW-0677">Repeat</keyword>
<evidence type="ECO:0000313" key="11">
    <source>
        <dbReference type="EMBL" id="KZT43640.1"/>
    </source>
</evidence>
<dbReference type="Proteomes" id="UP000076798">
    <property type="component" value="Unassembled WGS sequence"/>
</dbReference>
<proteinExistence type="predicted"/>
<comment type="subcellular location">
    <subcellularLocation>
        <location evidence="1">Nucleus</location>
    </subcellularLocation>
</comment>
<name>A0A166IDC1_9AGAM</name>
<feature type="domain" description="C2H2-type" evidence="10">
    <location>
        <begin position="2"/>
        <end position="29"/>
    </location>
</feature>
<dbReference type="GO" id="GO:0000978">
    <property type="term" value="F:RNA polymerase II cis-regulatory region sequence-specific DNA binding"/>
    <property type="evidence" value="ECO:0007669"/>
    <property type="project" value="TreeGrafter"/>
</dbReference>
<evidence type="ECO:0000256" key="3">
    <source>
        <dbReference type="ARBA" id="ARBA00022737"/>
    </source>
</evidence>
<dbReference type="PROSITE" id="PS50157">
    <property type="entry name" value="ZINC_FINGER_C2H2_2"/>
    <property type="match status" value="2"/>
</dbReference>
<protein>
    <recommendedName>
        <fullName evidence="10">C2H2-type domain-containing protein</fullName>
    </recommendedName>
</protein>
<keyword evidence="4 8" id="KW-0863">Zinc-finger</keyword>
<dbReference type="FunFam" id="3.30.160.60:FF:002343">
    <property type="entry name" value="Zinc finger protein 33A"/>
    <property type="match status" value="1"/>
</dbReference>
<evidence type="ECO:0000256" key="6">
    <source>
        <dbReference type="ARBA" id="ARBA00023125"/>
    </source>
</evidence>
<feature type="region of interest" description="Disordered" evidence="9">
    <location>
        <begin position="45"/>
        <end position="142"/>
    </location>
</feature>
<organism evidence="11 12">
    <name type="scientific">Sistotremastrum suecicum HHB10207 ss-3</name>
    <dbReference type="NCBI Taxonomy" id="1314776"/>
    <lineage>
        <taxon>Eukaryota</taxon>
        <taxon>Fungi</taxon>
        <taxon>Dikarya</taxon>
        <taxon>Basidiomycota</taxon>
        <taxon>Agaricomycotina</taxon>
        <taxon>Agaricomycetes</taxon>
        <taxon>Sistotremastrales</taxon>
        <taxon>Sistotremastraceae</taxon>
        <taxon>Sistotremastrum</taxon>
    </lineage>
</organism>
<evidence type="ECO:0000256" key="1">
    <source>
        <dbReference type="ARBA" id="ARBA00004123"/>
    </source>
</evidence>
<dbReference type="GO" id="GO:0000785">
    <property type="term" value="C:chromatin"/>
    <property type="evidence" value="ECO:0007669"/>
    <property type="project" value="TreeGrafter"/>
</dbReference>
<accession>A0A166IDC1</accession>
<evidence type="ECO:0000259" key="10">
    <source>
        <dbReference type="PROSITE" id="PS50157"/>
    </source>
</evidence>
<dbReference type="GO" id="GO:0031519">
    <property type="term" value="C:PcG protein complex"/>
    <property type="evidence" value="ECO:0007669"/>
    <property type="project" value="TreeGrafter"/>
</dbReference>
<dbReference type="AlphaFoldDB" id="A0A166IDC1"/>
<evidence type="ECO:0000256" key="2">
    <source>
        <dbReference type="ARBA" id="ARBA00022723"/>
    </source>
</evidence>
<evidence type="ECO:0000256" key="5">
    <source>
        <dbReference type="ARBA" id="ARBA00022833"/>
    </source>
</evidence>
<keyword evidence="12" id="KW-1185">Reference proteome</keyword>
<gene>
    <name evidence="11" type="ORF">SISSUDRAFT_978343</name>
</gene>
<keyword evidence="7" id="KW-0539">Nucleus</keyword>
<dbReference type="OrthoDB" id="6077919at2759"/>
<dbReference type="EMBL" id="KV428007">
    <property type="protein sequence ID" value="KZT43640.1"/>
    <property type="molecule type" value="Genomic_DNA"/>
</dbReference>
<dbReference type="SMART" id="SM00355">
    <property type="entry name" value="ZnF_C2H2"/>
    <property type="match status" value="2"/>
</dbReference>
<dbReference type="STRING" id="1314776.A0A166IDC1"/>
<reference evidence="11 12" key="1">
    <citation type="journal article" date="2016" name="Mol. Biol. Evol.">
        <title>Comparative Genomics of Early-Diverging Mushroom-Forming Fungi Provides Insights into the Origins of Lignocellulose Decay Capabilities.</title>
        <authorList>
            <person name="Nagy L.G."/>
            <person name="Riley R."/>
            <person name="Tritt A."/>
            <person name="Adam C."/>
            <person name="Daum C."/>
            <person name="Floudas D."/>
            <person name="Sun H."/>
            <person name="Yadav J.S."/>
            <person name="Pangilinan J."/>
            <person name="Larsson K.H."/>
            <person name="Matsuura K."/>
            <person name="Barry K."/>
            <person name="Labutti K."/>
            <person name="Kuo R."/>
            <person name="Ohm R.A."/>
            <person name="Bhattacharya S.S."/>
            <person name="Shirouzu T."/>
            <person name="Yoshinaga Y."/>
            <person name="Martin F.M."/>
            <person name="Grigoriev I.V."/>
            <person name="Hibbett D.S."/>
        </authorList>
    </citation>
    <scope>NUCLEOTIDE SEQUENCE [LARGE SCALE GENOMIC DNA]</scope>
    <source>
        <strain evidence="11 12">HHB10207 ss-3</strain>
    </source>
</reference>
<dbReference type="SUPFAM" id="SSF57667">
    <property type="entry name" value="beta-beta-alpha zinc fingers"/>
    <property type="match status" value="1"/>
</dbReference>
<dbReference type="GO" id="GO:0000981">
    <property type="term" value="F:DNA-binding transcription factor activity, RNA polymerase II-specific"/>
    <property type="evidence" value="ECO:0007669"/>
    <property type="project" value="TreeGrafter"/>
</dbReference>
<dbReference type="GO" id="GO:0005667">
    <property type="term" value="C:transcription regulator complex"/>
    <property type="evidence" value="ECO:0007669"/>
    <property type="project" value="TreeGrafter"/>
</dbReference>
<evidence type="ECO:0000256" key="7">
    <source>
        <dbReference type="ARBA" id="ARBA00023242"/>
    </source>
</evidence>
<keyword evidence="2" id="KW-0479">Metal-binding</keyword>
<sequence>RHACPYCDKMFSRPSSLKIHENSHTGAKPHKCPYPNCGRHFSVMSNMRRHQRTHRYANLPDNEEEETSPMASQLSPQNESEDVSFSTDPSTVPDSVRYSTSYGPVPDRGPSEYLPRQDSALHGSARSQPYSSYPPSQRGSHT</sequence>
<evidence type="ECO:0000313" key="12">
    <source>
        <dbReference type="Proteomes" id="UP000076798"/>
    </source>
</evidence>
<feature type="domain" description="C2H2-type" evidence="10">
    <location>
        <begin position="30"/>
        <end position="54"/>
    </location>
</feature>
<dbReference type="GO" id="GO:0008270">
    <property type="term" value="F:zinc ion binding"/>
    <property type="evidence" value="ECO:0007669"/>
    <property type="project" value="UniProtKB-KW"/>
</dbReference>
<evidence type="ECO:0000256" key="8">
    <source>
        <dbReference type="PROSITE-ProRule" id="PRU00042"/>
    </source>
</evidence>
<dbReference type="Gene3D" id="3.30.160.60">
    <property type="entry name" value="Classic Zinc Finger"/>
    <property type="match status" value="2"/>
</dbReference>
<evidence type="ECO:0000256" key="9">
    <source>
        <dbReference type="SAM" id="MobiDB-lite"/>
    </source>
</evidence>
<dbReference type="InterPro" id="IPR013087">
    <property type="entry name" value="Znf_C2H2_type"/>
</dbReference>
<dbReference type="PANTHER" id="PTHR14003">
    <property type="entry name" value="TRANSCRIPTIONAL REPRESSOR PROTEIN YY"/>
    <property type="match status" value="1"/>
</dbReference>
<keyword evidence="5" id="KW-0862">Zinc</keyword>
<dbReference type="FunFam" id="3.30.160.60:FF:000045">
    <property type="entry name" value="ZFP69 zinc finger protein B"/>
    <property type="match status" value="1"/>
</dbReference>
<feature type="compositionally biased region" description="Polar residues" evidence="9">
    <location>
        <begin position="69"/>
        <end position="102"/>
    </location>
</feature>
<dbReference type="Pfam" id="PF00096">
    <property type="entry name" value="zf-C2H2"/>
    <property type="match status" value="2"/>
</dbReference>
<dbReference type="PANTHER" id="PTHR14003:SF19">
    <property type="entry name" value="YY2 TRANSCRIPTION FACTOR"/>
    <property type="match status" value="1"/>
</dbReference>
<dbReference type="InterPro" id="IPR036236">
    <property type="entry name" value="Znf_C2H2_sf"/>
</dbReference>
<feature type="non-terminal residue" evidence="11">
    <location>
        <position position="1"/>
    </location>
</feature>
<dbReference type="PROSITE" id="PS00028">
    <property type="entry name" value="ZINC_FINGER_C2H2_1"/>
    <property type="match status" value="2"/>
</dbReference>
<feature type="compositionally biased region" description="Low complexity" evidence="9">
    <location>
        <begin position="127"/>
        <end position="142"/>
    </location>
</feature>